<proteinExistence type="predicted"/>
<dbReference type="InParanoid" id="A0A6P8UQ82"/>
<organism evidence="2 3">
    <name type="scientific">Gymnodraco acuticeps</name>
    <name type="common">Antarctic dragonfish</name>
    <dbReference type="NCBI Taxonomy" id="8218"/>
    <lineage>
        <taxon>Eukaryota</taxon>
        <taxon>Metazoa</taxon>
        <taxon>Chordata</taxon>
        <taxon>Craniata</taxon>
        <taxon>Vertebrata</taxon>
        <taxon>Euteleostomi</taxon>
        <taxon>Actinopterygii</taxon>
        <taxon>Neopterygii</taxon>
        <taxon>Teleostei</taxon>
        <taxon>Neoteleostei</taxon>
        <taxon>Acanthomorphata</taxon>
        <taxon>Eupercaria</taxon>
        <taxon>Perciformes</taxon>
        <taxon>Notothenioidei</taxon>
        <taxon>Bathydraconidae</taxon>
        <taxon>Gymnodraco</taxon>
    </lineage>
</organism>
<sequence length="495" mass="56794">MNNFDGIDEPVVVSAVGKKRKPSRCNHVREEIKKMRHSGGGKMPAVACYHSHTKANFCHADTLTPGDLLKNVQCFYSGSTQIEQDQVVLQLITVKKVQRRRPKVVNSDMQKDREVTNEYNLLTEDHPTKIPVCKATFCSVLGIGKDRVSPVARYYALNATARPELRGGARKVAENDAKKQHVMDHIKTFTCRASHYGRRGAPGRKYLPCDLSVKIMHELFDQQNHDVVSYSLYYTIFRQHFNLGFGHPATDACSSCARFQLRVKDPSLTEEEKRSESASYILHRRRARVFYDLLGQVDHDAVTLCFDMMQNLVLPKTAIGQAYYSRQLYMYLFGVVIHHETGSKQAVDDVHLYTWMEHENRKGSNMTASALDHCLRQQLSGALHHAQRLRLFSDSCFGQNKNSNLLSMLFSFMKEAFPRISAEYVFPIRGHSFMPVDRVFGKIEQQVRKKDTILMPEEYYQMLRSHGNVHVYGQDWEAYDFKTETTGFCKVTEVI</sequence>
<dbReference type="RefSeq" id="XP_034078701.1">
    <property type="nucleotide sequence ID" value="XM_034222810.1"/>
</dbReference>
<dbReference type="GeneID" id="117550378"/>
<name>A0A6P8UQ82_GYMAC</name>
<dbReference type="OrthoDB" id="8815124at2759"/>
<dbReference type="KEGG" id="gacu:117550378"/>
<reference evidence="3" key="1">
    <citation type="submission" date="2025-08" db="UniProtKB">
        <authorList>
            <consortium name="RefSeq"/>
        </authorList>
    </citation>
    <scope>IDENTIFICATION</scope>
</reference>
<protein>
    <submittedName>
        <fullName evidence="3">Uncharacterized protein LOC117550378</fullName>
    </submittedName>
</protein>
<gene>
    <name evidence="3" type="primary">LOC117550378</name>
</gene>
<evidence type="ECO:0000259" key="1">
    <source>
        <dbReference type="Pfam" id="PF25273"/>
    </source>
</evidence>
<keyword evidence="2" id="KW-1185">Reference proteome</keyword>
<dbReference type="InterPro" id="IPR057191">
    <property type="entry name" value="DUF7869"/>
</dbReference>
<dbReference type="AlphaFoldDB" id="A0A6P8UQ82"/>
<accession>A0A6P8UQ82</accession>
<dbReference type="PANTHER" id="PTHR10773">
    <property type="entry name" value="DNA-DIRECTED RNA POLYMERASES I, II, AND III SUBUNIT RPABC2"/>
    <property type="match status" value="1"/>
</dbReference>
<evidence type="ECO:0000313" key="3">
    <source>
        <dbReference type="RefSeq" id="XP_034078701.1"/>
    </source>
</evidence>
<feature type="domain" description="DUF7869" evidence="1">
    <location>
        <begin position="326"/>
        <end position="466"/>
    </location>
</feature>
<dbReference type="Proteomes" id="UP000515161">
    <property type="component" value="Unplaced"/>
</dbReference>
<dbReference type="PANTHER" id="PTHR10773:SF19">
    <property type="match status" value="1"/>
</dbReference>
<dbReference type="Pfam" id="PF25273">
    <property type="entry name" value="DUF7869"/>
    <property type="match status" value="1"/>
</dbReference>
<evidence type="ECO:0000313" key="2">
    <source>
        <dbReference type="Proteomes" id="UP000515161"/>
    </source>
</evidence>